<dbReference type="Proteomes" id="UP001221142">
    <property type="component" value="Unassembled WGS sequence"/>
</dbReference>
<evidence type="ECO:0000313" key="2">
    <source>
        <dbReference type="EMBL" id="KAJ7636346.1"/>
    </source>
</evidence>
<feature type="non-terminal residue" evidence="2">
    <location>
        <position position="164"/>
    </location>
</feature>
<reference evidence="2" key="1">
    <citation type="submission" date="2023-03" db="EMBL/GenBank/DDBJ databases">
        <title>Massive genome expansion in bonnet fungi (Mycena s.s.) driven by repeated elements and novel gene families across ecological guilds.</title>
        <authorList>
            <consortium name="Lawrence Berkeley National Laboratory"/>
            <person name="Harder C.B."/>
            <person name="Miyauchi S."/>
            <person name="Viragh M."/>
            <person name="Kuo A."/>
            <person name="Thoen E."/>
            <person name="Andreopoulos B."/>
            <person name="Lu D."/>
            <person name="Skrede I."/>
            <person name="Drula E."/>
            <person name="Henrissat B."/>
            <person name="Morin E."/>
            <person name="Kohler A."/>
            <person name="Barry K."/>
            <person name="LaButti K."/>
            <person name="Morin E."/>
            <person name="Salamov A."/>
            <person name="Lipzen A."/>
            <person name="Mereny Z."/>
            <person name="Hegedus B."/>
            <person name="Baldrian P."/>
            <person name="Stursova M."/>
            <person name="Weitz H."/>
            <person name="Taylor A."/>
            <person name="Grigoriev I.V."/>
            <person name="Nagy L.G."/>
            <person name="Martin F."/>
            <person name="Kauserud H."/>
        </authorList>
    </citation>
    <scope>NUCLEOTIDE SEQUENCE</scope>
    <source>
        <strain evidence="2">9284</strain>
    </source>
</reference>
<evidence type="ECO:0000313" key="3">
    <source>
        <dbReference type="Proteomes" id="UP001221142"/>
    </source>
</evidence>
<feature type="compositionally biased region" description="Basic and acidic residues" evidence="1">
    <location>
        <begin position="152"/>
        <end position="164"/>
    </location>
</feature>
<dbReference type="EMBL" id="JARKIF010000006">
    <property type="protein sequence ID" value="KAJ7636346.1"/>
    <property type="molecule type" value="Genomic_DNA"/>
</dbReference>
<organism evidence="2 3">
    <name type="scientific">Roridomyces roridus</name>
    <dbReference type="NCBI Taxonomy" id="1738132"/>
    <lineage>
        <taxon>Eukaryota</taxon>
        <taxon>Fungi</taxon>
        <taxon>Dikarya</taxon>
        <taxon>Basidiomycota</taxon>
        <taxon>Agaricomycotina</taxon>
        <taxon>Agaricomycetes</taxon>
        <taxon>Agaricomycetidae</taxon>
        <taxon>Agaricales</taxon>
        <taxon>Marasmiineae</taxon>
        <taxon>Mycenaceae</taxon>
        <taxon>Roridomyces</taxon>
    </lineage>
</organism>
<evidence type="ECO:0000256" key="1">
    <source>
        <dbReference type="SAM" id="MobiDB-lite"/>
    </source>
</evidence>
<dbReference type="AlphaFoldDB" id="A0AAD7FT83"/>
<comment type="caution">
    <text evidence="2">The sequence shown here is derived from an EMBL/GenBank/DDBJ whole genome shotgun (WGS) entry which is preliminary data.</text>
</comment>
<gene>
    <name evidence="2" type="ORF">FB45DRAFT_906420</name>
</gene>
<name>A0AAD7FT83_9AGAR</name>
<feature type="region of interest" description="Disordered" evidence="1">
    <location>
        <begin position="135"/>
        <end position="164"/>
    </location>
</feature>
<sequence length="164" mass="17327">MFELSCGVKSVHDTLTNVKQGLQAVHHHRSPSSPSVCGVTWSVNSSFSPLHQMSACLRVFLSLHRRPHITLAEEGVHALGKGLPGLARRRDTLLDARLRALIVRSVSSCVGNAHARGTGRTGGGGRAGRVSLLILGTPSRSERGEDSEDDGGSGKRSDGARATC</sequence>
<protein>
    <submittedName>
        <fullName evidence="2">Uncharacterized protein</fullName>
    </submittedName>
</protein>
<keyword evidence="3" id="KW-1185">Reference proteome</keyword>
<accession>A0AAD7FT83</accession>
<proteinExistence type="predicted"/>